<protein>
    <submittedName>
        <fullName evidence="3">Actin-binding FH2</fullName>
    </submittedName>
</protein>
<gene>
    <name evidence="3" type="ORF">Naga_101782g1</name>
</gene>
<dbReference type="Gene3D" id="1.20.58.2220">
    <property type="entry name" value="Formin, FH2 domain"/>
    <property type="match status" value="1"/>
</dbReference>
<dbReference type="Proteomes" id="UP000019335">
    <property type="component" value="Chromosome 2"/>
</dbReference>
<feature type="compositionally biased region" description="Gly residues" evidence="1">
    <location>
        <begin position="117"/>
        <end position="132"/>
    </location>
</feature>
<dbReference type="EMBL" id="AZIL01000103">
    <property type="protein sequence ID" value="EWM29957.1"/>
    <property type="molecule type" value="Genomic_DNA"/>
</dbReference>
<evidence type="ECO:0000313" key="4">
    <source>
        <dbReference type="Proteomes" id="UP000019335"/>
    </source>
</evidence>
<evidence type="ECO:0000313" key="3">
    <source>
        <dbReference type="EMBL" id="EWM29957.1"/>
    </source>
</evidence>
<dbReference type="InterPro" id="IPR042201">
    <property type="entry name" value="FH2_Formin_sf"/>
</dbReference>
<name>W7TV08_9STRA</name>
<dbReference type="SUPFAM" id="SSF101447">
    <property type="entry name" value="Formin homology 2 domain (FH2 domain)"/>
    <property type="match status" value="1"/>
</dbReference>
<feature type="compositionally biased region" description="Polar residues" evidence="1">
    <location>
        <begin position="75"/>
        <end position="84"/>
    </location>
</feature>
<dbReference type="PROSITE" id="PS51444">
    <property type="entry name" value="FH2"/>
    <property type="match status" value="1"/>
</dbReference>
<evidence type="ECO:0000256" key="1">
    <source>
        <dbReference type="SAM" id="MobiDB-lite"/>
    </source>
</evidence>
<feature type="region of interest" description="Disordered" evidence="1">
    <location>
        <begin position="66"/>
        <end position="212"/>
    </location>
</feature>
<accession>W7TV08</accession>
<keyword evidence="4" id="KW-1185">Reference proteome</keyword>
<comment type="caution">
    <text evidence="3">The sequence shown here is derived from an EMBL/GenBank/DDBJ whole genome shotgun (WGS) entry which is preliminary data.</text>
</comment>
<feature type="domain" description="FH2" evidence="2">
    <location>
        <begin position="1"/>
        <end position="72"/>
    </location>
</feature>
<proteinExistence type="predicted"/>
<organism evidence="3 4">
    <name type="scientific">Nannochloropsis gaditana</name>
    <dbReference type="NCBI Taxonomy" id="72520"/>
    <lineage>
        <taxon>Eukaryota</taxon>
        <taxon>Sar</taxon>
        <taxon>Stramenopiles</taxon>
        <taxon>Ochrophyta</taxon>
        <taxon>Eustigmatophyceae</taxon>
        <taxon>Eustigmatales</taxon>
        <taxon>Monodopsidaceae</taxon>
        <taxon>Nannochloropsis</taxon>
    </lineage>
</organism>
<sequence>MAPCLFFPPGVPISSAEQDVLKYFGEDPKMTPQAFFTTLESFMRVFEQAKDDLERKERAKERERLLAEKKALASPLNTSLNGSNTRKKSASAGVAKEEEGGDSTGGGQSVAPMAPQDGGGKGKAGGTVGGEGDPARRRQASAGMSLGGEEGGKESKFARSLTWETPGSVDVRGRGESTEGGGEGGEDGPRSPNKPPKPAVRKAGSVPDAFPL</sequence>
<evidence type="ECO:0000259" key="2">
    <source>
        <dbReference type="PROSITE" id="PS51444"/>
    </source>
</evidence>
<reference evidence="3 4" key="1">
    <citation type="journal article" date="2014" name="Mol. Plant">
        <title>Chromosome Scale Genome Assembly and Transcriptome Profiling of Nannochloropsis gaditana in Nitrogen Depletion.</title>
        <authorList>
            <person name="Corteggiani Carpinelli E."/>
            <person name="Telatin A."/>
            <person name="Vitulo N."/>
            <person name="Forcato C."/>
            <person name="D'Angelo M."/>
            <person name="Schiavon R."/>
            <person name="Vezzi A."/>
            <person name="Giacometti G.M."/>
            <person name="Morosinotto T."/>
            <person name="Valle G."/>
        </authorList>
    </citation>
    <scope>NUCLEOTIDE SEQUENCE [LARGE SCALE GENOMIC DNA]</scope>
    <source>
        <strain evidence="3 4">B-31</strain>
    </source>
</reference>
<dbReference type="InterPro" id="IPR015425">
    <property type="entry name" value="FH2_Formin"/>
</dbReference>
<dbReference type="AlphaFoldDB" id="W7TV08"/>